<gene>
    <name evidence="12" type="primary">fliP</name>
    <name evidence="14" type="ORF">FHS49_001235</name>
</gene>
<evidence type="ECO:0000256" key="6">
    <source>
        <dbReference type="ARBA" id="ARBA00022795"/>
    </source>
</evidence>
<evidence type="ECO:0000256" key="11">
    <source>
        <dbReference type="ARBA" id="ARBA00023225"/>
    </source>
</evidence>
<sequence length="243" mass="26123">MRKLLAATAFALLLTSPHAALAQSISADLGEGSISGRAIQLLIMMTVLSLAPGILMTVTSFTRIVVALSLLRTGIGAPGVPPNPVIISLAMFLSFFVMAPTFETAWKDGITPYNQGKITETVAFERTAKPFHAFMLKHVREEDVRLFVEMSGKKPGTRADLPLTTLMPAFMISELRRAFEIGFLLLLPFLVIDLAVAAVLMAMGMMMLPPATISLPMKIIFFVLVDGWALIAGSLVKSFGGPG</sequence>
<evidence type="ECO:0000256" key="13">
    <source>
        <dbReference type="SAM" id="SignalP"/>
    </source>
</evidence>
<feature type="transmembrane region" description="Helical" evidence="12">
    <location>
        <begin position="83"/>
        <end position="102"/>
    </location>
</feature>
<evidence type="ECO:0000256" key="1">
    <source>
        <dbReference type="ARBA" id="ARBA00006257"/>
    </source>
</evidence>
<dbReference type="EMBL" id="JACIJC010000002">
    <property type="protein sequence ID" value="MBB5685227.1"/>
    <property type="molecule type" value="Genomic_DNA"/>
</dbReference>
<dbReference type="NCBIfam" id="NF009438">
    <property type="entry name" value="PRK12797.1"/>
    <property type="match status" value="1"/>
</dbReference>
<dbReference type="InterPro" id="IPR005837">
    <property type="entry name" value="FliP"/>
</dbReference>
<keyword evidence="10" id="KW-0975">Bacterial flagellum</keyword>
<dbReference type="AlphaFoldDB" id="A0A7W9AGR5"/>
<evidence type="ECO:0000256" key="3">
    <source>
        <dbReference type="ARBA" id="ARBA00022448"/>
    </source>
</evidence>
<keyword evidence="15" id="KW-1185">Reference proteome</keyword>
<dbReference type="PROSITE" id="PS01061">
    <property type="entry name" value="FLIP_2"/>
    <property type="match status" value="1"/>
</dbReference>
<keyword evidence="13" id="KW-0732">Signal</keyword>
<evidence type="ECO:0000256" key="9">
    <source>
        <dbReference type="ARBA" id="ARBA00023136"/>
    </source>
</evidence>
<keyword evidence="4 12" id="KW-1003">Cell membrane</keyword>
<feature type="transmembrane region" description="Helical" evidence="12">
    <location>
        <begin position="215"/>
        <end position="236"/>
    </location>
</feature>
<dbReference type="PROSITE" id="PS01060">
    <property type="entry name" value="FLIP_1"/>
    <property type="match status" value="1"/>
</dbReference>
<dbReference type="NCBIfam" id="TIGR01103">
    <property type="entry name" value="fliP"/>
    <property type="match status" value="1"/>
</dbReference>
<feature type="transmembrane region" description="Helical" evidence="12">
    <location>
        <begin position="181"/>
        <end position="203"/>
    </location>
</feature>
<keyword evidence="9 12" id="KW-0472">Membrane</keyword>
<protein>
    <recommendedName>
        <fullName evidence="2 12">Flagellar biosynthetic protein FliP</fullName>
    </recommendedName>
</protein>
<evidence type="ECO:0000256" key="4">
    <source>
        <dbReference type="ARBA" id="ARBA00022475"/>
    </source>
</evidence>
<dbReference type="Pfam" id="PF00813">
    <property type="entry name" value="FliP"/>
    <property type="match status" value="1"/>
</dbReference>
<keyword evidence="3 12" id="KW-0813">Transport</keyword>
<keyword evidence="14" id="KW-0282">Flagellum</keyword>
<keyword evidence="6 12" id="KW-1005">Bacterial flagellum biogenesis</keyword>
<reference evidence="14 15" key="1">
    <citation type="submission" date="2020-08" db="EMBL/GenBank/DDBJ databases">
        <title>Genomic Encyclopedia of Type Strains, Phase IV (KMG-IV): sequencing the most valuable type-strain genomes for metagenomic binning, comparative biology and taxonomic classification.</title>
        <authorList>
            <person name="Goeker M."/>
        </authorList>
    </citation>
    <scope>NUCLEOTIDE SEQUENCE [LARGE SCALE GENOMIC DNA]</scope>
    <source>
        <strain evidence="14 15">DSM 25079</strain>
    </source>
</reference>
<dbReference type="InterPro" id="IPR005838">
    <property type="entry name" value="T3SS_IM_P"/>
</dbReference>
<feature type="signal peptide" evidence="13">
    <location>
        <begin position="1"/>
        <end position="22"/>
    </location>
</feature>
<dbReference type="PANTHER" id="PTHR30587:SF0">
    <property type="entry name" value="FLAGELLAR BIOSYNTHETIC PROTEIN FLIP"/>
    <property type="match status" value="1"/>
</dbReference>
<feature type="transmembrane region" description="Helical" evidence="12">
    <location>
        <begin position="38"/>
        <end position="71"/>
    </location>
</feature>
<keyword evidence="14" id="KW-0966">Cell projection</keyword>
<evidence type="ECO:0000256" key="10">
    <source>
        <dbReference type="ARBA" id="ARBA00023143"/>
    </source>
</evidence>
<dbReference type="GO" id="GO:0009425">
    <property type="term" value="C:bacterial-type flagellum basal body"/>
    <property type="evidence" value="ECO:0007669"/>
    <property type="project" value="UniProtKB-SubCell"/>
</dbReference>
<evidence type="ECO:0000313" key="14">
    <source>
        <dbReference type="EMBL" id="MBB5685227.1"/>
    </source>
</evidence>
<dbReference type="Proteomes" id="UP000549617">
    <property type="component" value="Unassembled WGS sequence"/>
</dbReference>
<keyword evidence="11 12" id="KW-1006">Bacterial flagellum protein export</keyword>
<keyword evidence="8 12" id="KW-1133">Transmembrane helix</keyword>
<dbReference type="GO" id="GO:0005886">
    <property type="term" value="C:plasma membrane"/>
    <property type="evidence" value="ECO:0007669"/>
    <property type="project" value="UniProtKB-SubCell"/>
</dbReference>
<evidence type="ECO:0000256" key="5">
    <source>
        <dbReference type="ARBA" id="ARBA00022692"/>
    </source>
</evidence>
<evidence type="ECO:0000256" key="8">
    <source>
        <dbReference type="ARBA" id="ARBA00022989"/>
    </source>
</evidence>
<comment type="caution">
    <text evidence="14">The sequence shown here is derived from an EMBL/GenBank/DDBJ whole genome shotgun (WGS) entry which is preliminary data.</text>
</comment>
<dbReference type="PANTHER" id="PTHR30587">
    <property type="entry name" value="FLAGELLAR BIOSYNTHETIC PROTEIN FLIP"/>
    <property type="match status" value="1"/>
</dbReference>
<keyword evidence="7 12" id="KW-0653">Protein transport</keyword>
<keyword evidence="14" id="KW-0969">Cilium</keyword>
<proteinExistence type="inferred from homology"/>
<evidence type="ECO:0000256" key="7">
    <source>
        <dbReference type="ARBA" id="ARBA00022927"/>
    </source>
</evidence>
<evidence type="ECO:0000256" key="2">
    <source>
        <dbReference type="ARBA" id="ARBA00021714"/>
    </source>
</evidence>
<dbReference type="RefSeq" id="WP_184016407.1">
    <property type="nucleotide sequence ID" value="NZ_JACIJC010000002.1"/>
</dbReference>
<name>A0A7W9AGR5_9SPHN</name>
<comment type="subcellular location">
    <subcellularLocation>
        <location evidence="12">Cell membrane</location>
        <topology evidence="12">Multi-pass membrane protein</topology>
    </subcellularLocation>
    <subcellularLocation>
        <location evidence="12">Bacterial flagellum basal body</location>
    </subcellularLocation>
</comment>
<dbReference type="PRINTS" id="PR01302">
    <property type="entry name" value="TYPE3IMPPROT"/>
</dbReference>
<dbReference type="GO" id="GO:0044781">
    <property type="term" value="P:bacterial-type flagellum organization"/>
    <property type="evidence" value="ECO:0007669"/>
    <property type="project" value="UniProtKB-UniRule"/>
</dbReference>
<feature type="chain" id="PRO_5030993947" description="Flagellar biosynthetic protein FliP" evidence="13">
    <location>
        <begin position="23"/>
        <end position="243"/>
    </location>
</feature>
<accession>A0A7W9AGR5</accession>
<keyword evidence="5 12" id="KW-0812">Transmembrane</keyword>
<comment type="function">
    <text evidence="12">Plays a role in the flagellum-specific transport system.</text>
</comment>
<organism evidence="14 15">
    <name type="scientific">Sphingobium boeckii</name>
    <dbReference type="NCBI Taxonomy" id="1082345"/>
    <lineage>
        <taxon>Bacteria</taxon>
        <taxon>Pseudomonadati</taxon>
        <taxon>Pseudomonadota</taxon>
        <taxon>Alphaproteobacteria</taxon>
        <taxon>Sphingomonadales</taxon>
        <taxon>Sphingomonadaceae</taxon>
        <taxon>Sphingobium</taxon>
    </lineage>
</organism>
<comment type="similarity">
    <text evidence="1 12">Belongs to the FliP/MopC/SpaP family.</text>
</comment>
<dbReference type="GO" id="GO:0009306">
    <property type="term" value="P:protein secretion"/>
    <property type="evidence" value="ECO:0007669"/>
    <property type="project" value="UniProtKB-UniRule"/>
</dbReference>
<dbReference type="PRINTS" id="PR00951">
    <property type="entry name" value="FLGBIOSNFLIP"/>
</dbReference>
<evidence type="ECO:0000313" key="15">
    <source>
        <dbReference type="Proteomes" id="UP000549617"/>
    </source>
</evidence>
<evidence type="ECO:0000256" key="12">
    <source>
        <dbReference type="RuleBase" id="RU362069"/>
    </source>
</evidence>